<dbReference type="InterPro" id="IPR001841">
    <property type="entry name" value="Znf_RING"/>
</dbReference>
<dbReference type="GO" id="GO:0034450">
    <property type="term" value="F:ubiquitin-ubiquitin ligase activity"/>
    <property type="evidence" value="ECO:0007669"/>
    <property type="project" value="TreeGrafter"/>
</dbReference>
<feature type="compositionally biased region" description="Basic and acidic residues" evidence="5">
    <location>
        <begin position="510"/>
        <end position="523"/>
    </location>
</feature>
<reference evidence="9" key="2">
    <citation type="submission" date="2025-09" db="UniProtKB">
        <authorList>
            <consortium name="Ensembl"/>
        </authorList>
    </citation>
    <scope>IDENTIFICATION</scope>
</reference>
<evidence type="ECO:0000259" key="7">
    <source>
        <dbReference type="PROSITE" id="PS50089"/>
    </source>
</evidence>
<dbReference type="GO" id="GO:0005634">
    <property type="term" value="C:nucleus"/>
    <property type="evidence" value="ECO:0007669"/>
    <property type="project" value="TreeGrafter"/>
</dbReference>
<evidence type="ECO:0000259" key="8">
    <source>
        <dbReference type="PROSITE" id="PS51698"/>
    </source>
</evidence>
<dbReference type="PANTHER" id="PTHR13492:SF2">
    <property type="entry name" value="RING FINGER PROTEIN 37"/>
    <property type="match status" value="1"/>
</dbReference>
<dbReference type="PROSITE" id="PS51698">
    <property type="entry name" value="U_BOX"/>
    <property type="match status" value="1"/>
</dbReference>
<dbReference type="GO" id="GO:0008270">
    <property type="term" value="F:zinc ion binding"/>
    <property type="evidence" value="ECO:0007669"/>
    <property type="project" value="UniProtKB-KW"/>
</dbReference>
<feature type="domain" description="RING-type" evidence="7">
    <location>
        <begin position="600"/>
        <end position="651"/>
    </location>
</feature>
<keyword evidence="10" id="KW-1185">Reference proteome</keyword>
<dbReference type="InterPro" id="IPR003613">
    <property type="entry name" value="Ubox_domain"/>
</dbReference>
<keyword evidence="3" id="KW-0862">Zinc</keyword>
<accession>A0A8C7ZP82</accession>
<dbReference type="GO" id="GO:0000209">
    <property type="term" value="P:protein polyubiquitination"/>
    <property type="evidence" value="ECO:0007669"/>
    <property type="project" value="TreeGrafter"/>
</dbReference>
<keyword evidence="2 4" id="KW-0863">Zinc-finger</keyword>
<dbReference type="InterPro" id="IPR045696">
    <property type="entry name" value="Ubox5_N"/>
</dbReference>
<keyword evidence="6" id="KW-1133">Transmembrane helix</keyword>
<evidence type="ECO:0000256" key="2">
    <source>
        <dbReference type="ARBA" id="ARBA00022771"/>
    </source>
</evidence>
<evidence type="ECO:0000313" key="9">
    <source>
        <dbReference type="Ensembl" id="ENSOSIP00000046125.1"/>
    </source>
</evidence>
<feature type="compositionally biased region" description="Basic and acidic residues" evidence="5">
    <location>
        <begin position="145"/>
        <end position="161"/>
    </location>
</feature>
<dbReference type="PANTHER" id="PTHR13492">
    <property type="entry name" value="RING FINGER PROTEIN 37"/>
    <property type="match status" value="1"/>
</dbReference>
<proteinExistence type="predicted"/>
<dbReference type="GO" id="GO:0031625">
    <property type="term" value="F:ubiquitin protein ligase binding"/>
    <property type="evidence" value="ECO:0007669"/>
    <property type="project" value="TreeGrafter"/>
</dbReference>
<dbReference type="InterPro" id="IPR017907">
    <property type="entry name" value="Znf_RING_CS"/>
</dbReference>
<dbReference type="Proteomes" id="UP000694383">
    <property type="component" value="Unplaced"/>
</dbReference>
<keyword evidence="6" id="KW-0812">Transmembrane</keyword>
<dbReference type="FunFam" id="3.30.40.10:FF:000163">
    <property type="entry name" value="Putative ring finger protein 37"/>
    <property type="match status" value="1"/>
</dbReference>
<feature type="compositionally biased region" description="Polar residues" evidence="5">
    <location>
        <begin position="474"/>
        <end position="493"/>
    </location>
</feature>
<reference evidence="9" key="1">
    <citation type="submission" date="2025-08" db="UniProtKB">
        <authorList>
            <consortium name="Ensembl"/>
        </authorList>
    </citation>
    <scope>IDENTIFICATION</scope>
</reference>
<feature type="region of interest" description="Disordered" evidence="5">
    <location>
        <begin position="383"/>
        <end position="417"/>
    </location>
</feature>
<dbReference type="CDD" id="cd16660">
    <property type="entry name" value="RING-Ubox_RNF37"/>
    <property type="match status" value="1"/>
</dbReference>
<feature type="domain" description="U-box" evidence="8">
    <location>
        <begin position="349"/>
        <end position="429"/>
    </location>
</feature>
<evidence type="ECO:0000256" key="4">
    <source>
        <dbReference type="PROSITE-ProRule" id="PRU00175"/>
    </source>
</evidence>
<evidence type="ECO:0000256" key="3">
    <source>
        <dbReference type="ARBA" id="ARBA00022833"/>
    </source>
</evidence>
<dbReference type="AlphaFoldDB" id="A0A8C7ZP82"/>
<dbReference type="Pfam" id="PF04564">
    <property type="entry name" value="U-box"/>
    <property type="match status" value="1"/>
</dbReference>
<dbReference type="InterPro" id="IPR039847">
    <property type="entry name" value="Ubox5"/>
</dbReference>
<dbReference type="SMART" id="SM00504">
    <property type="entry name" value="Ubox"/>
    <property type="match status" value="1"/>
</dbReference>
<protein>
    <submittedName>
        <fullName evidence="9">U-box domain containing 5</fullName>
    </submittedName>
</protein>
<feature type="compositionally biased region" description="Low complexity" evidence="5">
    <location>
        <begin position="460"/>
        <end position="469"/>
    </location>
</feature>
<dbReference type="Pfam" id="PF19318">
    <property type="entry name" value="DUF5918"/>
    <property type="match status" value="2"/>
</dbReference>
<feature type="region of interest" description="Disordered" evidence="5">
    <location>
        <begin position="432"/>
        <end position="523"/>
    </location>
</feature>
<evidence type="ECO:0000256" key="5">
    <source>
        <dbReference type="SAM" id="MobiDB-lite"/>
    </source>
</evidence>
<organism evidence="9 10">
    <name type="scientific">Oryzias sinensis</name>
    <name type="common">Chinese medaka</name>
    <dbReference type="NCBI Taxonomy" id="183150"/>
    <lineage>
        <taxon>Eukaryota</taxon>
        <taxon>Metazoa</taxon>
        <taxon>Chordata</taxon>
        <taxon>Craniata</taxon>
        <taxon>Vertebrata</taxon>
        <taxon>Euteleostomi</taxon>
        <taxon>Actinopterygii</taxon>
        <taxon>Neopterygii</taxon>
        <taxon>Teleostei</taxon>
        <taxon>Neoteleostei</taxon>
        <taxon>Acanthomorphata</taxon>
        <taxon>Ovalentaria</taxon>
        <taxon>Atherinomorphae</taxon>
        <taxon>Beloniformes</taxon>
        <taxon>Adrianichthyidae</taxon>
        <taxon>Oryziinae</taxon>
        <taxon>Oryzias</taxon>
    </lineage>
</organism>
<dbReference type="InterPro" id="IPR039925">
    <property type="entry name" value="RNF37_RING-Ubox"/>
</dbReference>
<feature type="compositionally biased region" description="Low complexity" evidence="5">
    <location>
        <begin position="204"/>
        <end position="217"/>
    </location>
</feature>
<evidence type="ECO:0000256" key="1">
    <source>
        <dbReference type="ARBA" id="ARBA00022723"/>
    </source>
</evidence>
<keyword evidence="1" id="KW-0479">Metal-binding</keyword>
<evidence type="ECO:0000313" key="10">
    <source>
        <dbReference type="Proteomes" id="UP000694383"/>
    </source>
</evidence>
<feature type="compositionally biased region" description="Polar residues" evidence="5">
    <location>
        <begin position="174"/>
        <end position="186"/>
    </location>
</feature>
<dbReference type="PROSITE" id="PS50089">
    <property type="entry name" value="ZF_RING_2"/>
    <property type="match status" value="1"/>
</dbReference>
<dbReference type="PROSITE" id="PS00518">
    <property type="entry name" value="ZF_RING_1"/>
    <property type="match status" value="1"/>
</dbReference>
<dbReference type="GeneTree" id="ENSGT00510000049555"/>
<evidence type="ECO:0000256" key="6">
    <source>
        <dbReference type="SAM" id="Phobius"/>
    </source>
</evidence>
<dbReference type="Ensembl" id="ENSOSIT00000048491.1">
    <property type="protein sequence ID" value="ENSOSIP00000046125.1"/>
    <property type="gene ID" value="ENSOSIG00000021875.1"/>
</dbReference>
<name>A0A8C7ZP82_9TELE</name>
<dbReference type="SUPFAM" id="SSF57850">
    <property type="entry name" value="RING/U-box"/>
    <property type="match status" value="2"/>
</dbReference>
<dbReference type="Gene3D" id="3.30.40.10">
    <property type="entry name" value="Zinc/RING finger domain, C3HC4 (zinc finger)"/>
    <property type="match status" value="1"/>
</dbReference>
<sequence length="664" mass="74220">MYFEFNKTDLYFIFSPCSCAMVYYVSFPSIFLLLPRHCKSKMNVEPQWLLLFFKNKVVVFLLYLQLCADGYDVTNLVSADPALRRRGFKFEYFLRPPLQVILKFGFQVELSRVDVELWPWGMDRGQTCKRLEISTSSDLQNCGPTDHKQLGQKEQKTEVKEQHRRNQQRDGTKSKPSIGSQWSFQAHQWDEETPDGLQQKGHVSNSLSNTNSNSSDSDMQFKLVGRCELRDETHVCFFHSNFRPRVPFLSLPPPPPENSRQVELWSRGLASLGAVTQLRVTVPFGGGGSSLGLKALAVWGQPASRCPAEEVERIKRIHESARRQLSKPAFLGLPVRQTTPPQQSTPSVIIPEEFLDPITQEAMLLPLLLPSGMSVDSTTLDEYQKREAGWGRPPNDPFTGVPFTPTSQPLPNPQLKSRIDRYLLQKGIIKRDGMLGGQNPEDNPHASRLVTSDKCGQTQSSPSFSVSSPDNRDTSLASGQRESNKSEPSSSPQKFKCNPDFISGSKRKTKLEPSEITKVSTAEREPLTKYLRKDLSSDTSRGSHEQRLADNLDEALFSALKGRPSFTANLPQQGRGISEPDLRTRAPRSPSTAEAGGKVCSACSCSVSVYSTSASCIYRLTCSHLLCRTCLQKESNPTSSTSALVLCPTCQSRTPRSRIVRVHH</sequence>
<dbReference type="InterPro" id="IPR013083">
    <property type="entry name" value="Znf_RING/FYVE/PHD"/>
</dbReference>
<keyword evidence="6" id="KW-0472">Membrane</keyword>
<feature type="region of interest" description="Disordered" evidence="5">
    <location>
        <begin position="565"/>
        <end position="594"/>
    </location>
</feature>
<feature type="region of interest" description="Disordered" evidence="5">
    <location>
        <begin position="139"/>
        <end position="218"/>
    </location>
</feature>
<feature type="transmembrane region" description="Helical" evidence="6">
    <location>
        <begin position="12"/>
        <end position="34"/>
    </location>
</feature>